<dbReference type="MEROPS" id="I72.001"/>
<evidence type="ECO:0000313" key="3">
    <source>
        <dbReference type="EMBL" id="BAE00177.1"/>
    </source>
</evidence>
<name>Q4R1A0_HAELO</name>
<dbReference type="AlphaFoldDB" id="Q4R1A0"/>
<evidence type="ECO:0000256" key="2">
    <source>
        <dbReference type="SAM" id="SignalP"/>
    </source>
</evidence>
<gene>
    <name evidence="3" type="primary">HLSG-g21</name>
</gene>
<reference evidence="3" key="1">
    <citation type="journal article" date="2005" name="J. Vet. Med. Sci.">
        <title>Random sequencing of cDNA library derived from partially-fed adult female Haemaphysalis longicornis salivary gland.</title>
        <authorList>
            <person name="Nakajima C."/>
            <person name="da Silva I."/>
            <person name="Imamura S."/>
            <person name="Konnai S."/>
            <person name="Ohashi K."/>
            <person name="Onuma M."/>
        </authorList>
    </citation>
    <scope>NUCLEOTIDE SEQUENCE</scope>
    <source>
        <tissue evidence="3">Salivary gland</tissue>
    </source>
</reference>
<feature type="signal peptide" evidence="2">
    <location>
        <begin position="1"/>
        <end position="23"/>
    </location>
</feature>
<accession>Q4R1A0</accession>
<sequence length="93" mass="9964">MASSMKNVTFLFVAMHVISLVLAQPKEKTKGVEVEGNPATLISARQMDVSYDEYEDNGPDVIPGEPAKPRGGPKNGAASGKFDQIPDFSSESH</sequence>
<organism evidence="3">
    <name type="scientific">Haemaphysalis longicornis</name>
    <name type="common">Bush tick</name>
    <dbReference type="NCBI Taxonomy" id="44386"/>
    <lineage>
        <taxon>Eukaryota</taxon>
        <taxon>Metazoa</taxon>
        <taxon>Ecdysozoa</taxon>
        <taxon>Arthropoda</taxon>
        <taxon>Chelicerata</taxon>
        <taxon>Arachnida</taxon>
        <taxon>Acari</taxon>
        <taxon>Parasitiformes</taxon>
        <taxon>Ixodida</taxon>
        <taxon>Ixodoidea</taxon>
        <taxon>Ixodidae</taxon>
        <taxon>Haemaphysalinae</taxon>
        <taxon>Haemaphysalis</taxon>
    </lineage>
</organism>
<evidence type="ECO:0000256" key="1">
    <source>
        <dbReference type="SAM" id="MobiDB-lite"/>
    </source>
</evidence>
<feature type="region of interest" description="Disordered" evidence="1">
    <location>
        <begin position="52"/>
        <end position="93"/>
    </location>
</feature>
<reference evidence="3" key="2">
    <citation type="journal article" date="2006" name="J. Vet. Med. Sci.">
        <title>A novel gene encoding a thrombin inhibitory protein in a cDNA library from Haemaphysalis longicornis salivary gland.</title>
        <authorList>
            <person name="Nakajima C."/>
            <person name="Imamura S."/>
            <person name="Konnai S."/>
            <person name="Yamada S."/>
            <person name="Nishikado H."/>
            <person name="Ohashi K."/>
            <person name="Onuma M."/>
        </authorList>
    </citation>
    <scope>NUCLEOTIDE SEQUENCE</scope>
    <source>
        <tissue evidence="3">Salivary gland</tissue>
    </source>
</reference>
<dbReference type="EMBL" id="AB218911">
    <property type="protein sequence ID" value="BAE00177.1"/>
    <property type="molecule type" value="mRNA"/>
</dbReference>
<proteinExistence type="evidence at transcript level"/>
<feature type="chain" id="PRO_5004242602" evidence="2">
    <location>
        <begin position="24"/>
        <end position="93"/>
    </location>
</feature>
<keyword evidence="2" id="KW-0732">Signal</keyword>
<protein>
    <submittedName>
        <fullName evidence="3">Chimadanin</fullName>
    </submittedName>
</protein>